<dbReference type="EMBL" id="JASNQZ010000012">
    <property type="protein sequence ID" value="KAL0950452.1"/>
    <property type="molecule type" value="Genomic_DNA"/>
</dbReference>
<protein>
    <submittedName>
        <fullName evidence="2">Uncharacterized protein</fullName>
    </submittedName>
</protein>
<feature type="compositionally biased region" description="Polar residues" evidence="1">
    <location>
        <begin position="103"/>
        <end position="118"/>
    </location>
</feature>
<evidence type="ECO:0000313" key="2">
    <source>
        <dbReference type="EMBL" id="KAL0950452.1"/>
    </source>
</evidence>
<organism evidence="2 3">
    <name type="scientific">Hohenbuehelia grisea</name>
    <dbReference type="NCBI Taxonomy" id="104357"/>
    <lineage>
        <taxon>Eukaryota</taxon>
        <taxon>Fungi</taxon>
        <taxon>Dikarya</taxon>
        <taxon>Basidiomycota</taxon>
        <taxon>Agaricomycotina</taxon>
        <taxon>Agaricomycetes</taxon>
        <taxon>Agaricomycetidae</taxon>
        <taxon>Agaricales</taxon>
        <taxon>Pleurotineae</taxon>
        <taxon>Pleurotaceae</taxon>
        <taxon>Hohenbuehelia</taxon>
    </lineage>
</organism>
<gene>
    <name evidence="2" type="ORF">HGRIS_010401</name>
</gene>
<proteinExistence type="predicted"/>
<name>A0ABR3J4A0_9AGAR</name>
<evidence type="ECO:0000313" key="3">
    <source>
        <dbReference type="Proteomes" id="UP001556367"/>
    </source>
</evidence>
<sequence length="157" mass="17167">MSIPCASAAIGVINIGALTYGTPHRDAKPRPAPASCPGSSRVWITRLSCQRCLTGWGIDHVLHASLDAILVYPVNCESLELARRLAFRRNASPTVYLLKKRAWSTSPRPRSAQPQDSGSPHLASPVDVTPTSEHRFARLPTQRSLDDHLAYQGFSQL</sequence>
<accession>A0ABR3J4A0</accession>
<evidence type="ECO:0000256" key="1">
    <source>
        <dbReference type="SAM" id="MobiDB-lite"/>
    </source>
</evidence>
<reference evidence="3" key="1">
    <citation type="submission" date="2024-06" db="EMBL/GenBank/DDBJ databases">
        <title>Multi-omics analyses provide insights into the biosynthesis of the anticancer antibiotic pleurotin in Hohenbuehelia grisea.</title>
        <authorList>
            <person name="Weaver J.A."/>
            <person name="Alberti F."/>
        </authorList>
    </citation>
    <scope>NUCLEOTIDE SEQUENCE [LARGE SCALE GENOMIC DNA]</scope>
    <source>
        <strain evidence="3">T-177</strain>
    </source>
</reference>
<feature type="region of interest" description="Disordered" evidence="1">
    <location>
        <begin position="102"/>
        <end position="130"/>
    </location>
</feature>
<dbReference type="Proteomes" id="UP001556367">
    <property type="component" value="Unassembled WGS sequence"/>
</dbReference>
<comment type="caution">
    <text evidence="2">The sequence shown here is derived from an EMBL/GenBank/DDBJ whole genome shotgun (WGS) entry which is preliminary data.</text>
</comment>
<keyword evidence="3" id="KW-1185">Reference proteome</keyword>